<keyword evidence="1 2" id="KW-0694">RNA-binding</keyword>
<dbReference type="GO" id="GO:0003730">
    <property type="term" value="F:mRNA 3'-UTR binding"/>
    <property type="evidence" value="ECO:0007669"/>
    <property type="project" value="Ensembl"/>
</dbReference>
<dbReference type="GO" id="GO:0007281">
    <property type="term" value="P:germ cell development"/>
    <property type="evidence" value="ECO:0007669"/>
    <property type="project" value="Ensembl"/>
</dbReference>
<dbReference type="AlphaFoldDB" id="A0A8C2TN36"/>
<dbReference type="SUPFAM" id="SSF54928">
    <property type="entry name" value="RNA-binding domain, RBD"/>
    <property type="match status" value="1"/>
</dbReference>
<dbReference type="Gene3D" id="3.30.70.330">
    <property type="match status" value="2"/>
</dbReference>
<reference evidence="5" key="1">
    <citation type="submission" date="2015-11" db="EMBL/GenBank/DDBJ databases">
        <authorList>
            <consortium name="International Coturnix japonica Genome Analysis Consortium"/>
            <person name="Warren W."/>
            <person name="Burt D.W."/>
            <person name="Antin P.B."/>
            <person name="Lanford R."/>
            <person name="Gros J."/>
            <person name="Wilson R.K."/>
        </authorList>
    </citation>
    <scope>NUCLEOTIDE SEQUENCE [LARGE SCALE GENOMIC DNA]</scope>
</reference>
<gene>
    <name evidence="5" type="primary">DND1</name>
</gene>
<dbReference type="Proteomes" id="UP000694412">
    <property type="component" value="Chromosome 13"/>
</dbReference>
<dbReference type="GeneTree" id="ENSGT00940000159225"/>
<dbReference type="PANTHER" id="PTHR21245">
    <property type="entry name" value="HETEROGENEOUS NUCLEAR RIBONUCLEOPROTEIN"/>
    <property type="match status" value="1"/>
</dbReference>
<evidence type="ECO:0000313" key="6">
    <source>
        <dbReference type="Proteomes" id="UP000694412"/>
    </source>
</evidence>
<organism evidence="5 6">
    <name type="scientific">Coturnix japonica</name>
    <name type="common">Japanese quail</name>
    <name type="synonym">Coturnix coturnix japonica</name>
    <dbReference type="NCBI Taxonomy" id="93934"/>
    <lineage>
        <taxon>Eukaryota</taxon>
        <taxon>Metazoa</taxon>
        <taxon>Chordata</taxon>
        <taxon>Craniata</taxon>
        <taxon>Vertebrata</taxon>
        <taxon>Euteleostomi</taxon>
        <taxon>Archelosauria</taxon>
        <taxon>Archosauria</taxon>
        <taxon>Dinosauria</taxon>
        <taxon>Saurischia</taxon>
        <taxon>Theropoda</taxon>
        <taxon>Coelurosauria</taxon>
        <taxon>Aves</taxon>
        <taxon>Neognathae</taxon>
        <taxon>Galloanserae</taxon>
        <taxon>Galliformes</taxon>
        <taxon>Phasianidae</taxon>
        <taxon>Perdicinae</taxon>
        <taxon>Coturnix</taxon>
    </lineage>
</organism>
<evidence type="ECO:0000313" key="5">
    <source>
        <dbReference type="Ensembl" id="ENSCJPP00005014713.1"/>
    </source>
</evidence>
<reference evidence="5" key="2">
    <citation type="submission" date="2025-08" db="UniProtKB">
        <authorList>
            <consortium name="Ensembl"/>
        </authorList>
    </citation>
    <scope>IDENTIFICATION</scope>
</reference>
<proteinExistence type="predicted"/>
<feature type="region of interest" description="Disordered" evidence="3">
    <location>
        <begin position="223"/>
        <end position="244"/>
    </location>
</feature>
<dbReference type="Pfam" id="PF00076">
    <property type="entry name" value="RRM_1"/>
    <property type="match status" value="1"/>
</dbReference>
<dbReference type="GO" id="GO:0005925">
    <property type="term" value="C:focal adhesion"/>
    <property type="evidence" value="ECO:0007669"/>
    <property type="project" value="Ensembl"/>
</dbReference>
<dbReference type="GO" id="GO:0061158">
    <property type="term" value="P:3'-UTR-mediated mRNA destabilization"/>
    <property type="evidence" value="ECO:0007669"/>
    <property type="project" value="Ensembl"/>
</dbReference>
<accession>A0A8C2TN36</accession>
<evidence type="ECO:0000256" key="1">
    <source>
        <dbReference type="ARBA" id="ARBA00022884"/>
    </source>
</evidence>
<dbReference type="InterPro" id="IPR000504">
    <property type="entry name" value="RRM_dom"/>
</dbReference>
<name>A0A8C2TN36_COTJA</name>
<dbReference type="GO" id="GO:0060965">
    <property type="term" value="P:negative regulation of miRNA-mediated gene silencing"/>
    <property type="evidence" value="ECO:0007669"/>
    <property type="project" value="Ensembl"/>
</dbReference>
<evidence type="ECO:0000256" key="2">
    <source>
        <dbReference type="PROSITE-ProRule" id="PRU00176"/>
    </source>
</evidence>
<dbReference type="GO" id="GO:0005829">
    <property type="term" value="C:cytosol"/>
    <property type="evidence" value="ECO:0007669"/>
    <property type="project" value="Ensembl"/>
</dbReference>
<dbReference type="InterPro" id="IPR035979">
    <property type="entry name" value="RBD_domain_sf"/>
</dbReference>
<reference evidence="5" key="3">
    <citation type="submission" date="2025-09" db="UniProtKB">
        <authorList>
            <consortium name="Ensembl"/>
        </authorList>
    </citation>
    <scope>IDENTIFICATION</scope>
</reference>
<dbReference type="SMART" id="SM00360">
    <property type="entry name" value="RRM"/>
    <property type="match status" value="2"/>
</dbReference>
<protein>
    <submittedName>
        <fullName evidence="5">DND microRNA-mediated repression inhibitor 1</fullName>
    </submittedName>
</protein>
<dbReference type="Ensembl" id="ENSCJPT00005020894.1">
    <property type="protein sequence ID" value="ENSCJPP00005014713.1"/>
    <property type="gene ID" value="ENSCJPG00005012253.1"/>
</dbReference>
<sequence>NATRRDCSQWSVGVSPSSRTALLTWVRETGIHLVQVNGQRRYGGPPPGWVGSVPPPGSEVYIAKLPRDLFEDTLIPLFQSVGQLYEFRLMLTFSGLNRGFAYAKYRDQHSAGKAIAALNNWEVQQGHAILVCRSFEKCQLSVSRLPGTMRRAELVAVLMEATEGLLHLMLHTDPRRRQGKVAVLTYSSHHAAAMAKKALLEGTRGLRGHGVKVEWLKPDLKEQLQEHQEEPPPSNMQRMGSPQRVLPSLEPHGSLCRLGALCQRLHMGTPRFFTRCEQANSSGWQRYWGQVVTPSCSVLCSTFLLVPEDAPGTVGHEKMKEAVAQLALAMLGESIPTSRPGAFPGAGGCGGWMGWKEPCGTSTFFSPAGH</sequence>
<feature type="domain" description="RRM" evidence="4">
    <location>
        <begin position="58"/>
        <end position="136"/>
    </location>
</feature>
<dbReference type="InterPro" id="IPR012677">
    <property type="entry name" value="Nucleotide-bd_a/b_plait_sf"/>
</dbReference>
<keyword evidence="6" id="KW-1185">Reference proteome</keyword>
<evidence type="ECO:0000256" key="3">
    <source>
        <dbReference type="SAM" id="MobiDB-lite"/>
    </source>
</evidence>
<dbReference type="GO" id="GO:0005654">
    <property type="term" value="C:nucleoplasm"/>
    <property type="evidence" value="ECO:0007669"/>
    <property type="project" value="Ensembl"/>
</dbReference>
<dbReference type="PROSITE" id="PS50102">
    <property type="entry name" value="RRM"/>
    <property type="match status" value="1"/>
</dbReference>
<evidence type="ECO:0000259" key="4">
    <source>
        <dbReference type="PROSITE" id="PS50102"/>
    </source>
</evidence>
<dbReference type="Pfam" id="PF14709">
    <property type="entry name" value="DND1_DSRM"/>
    <property type="match status" value="1"/>
</dbReference>